<dbReference type="GO" id="GO:0005254">
    <property type="term" value="F:chloride channel activity"/>
    <property type="evidence" value="ECO:0007669"/>
    <property type="project" value="UniProtKB-KW"/>
</dbReference>
<dbReference type="EMBL" id="LK995488">
    <property type="protein sequence ID" value="CED90937.1"/>
    <property type="molecule type" value="Genomic_DNA"/>
</dbReference>
<reference evidence="11" key="1">
    <citation type="submission" date="2014-07" db="EMBL/GenBank/DDBJ databases">
        <authorList>
            <person name="Zhang J.E."/>
            <person name="Yang H."/>
            <person name="Guo J."/>
            <person name="Deng Z."/>
            <person name="Luo H."/>
            <person name="Luo M."/>
            <person name="Zhao B."/>
        </authorList>
    </citation>
    <scope>NUCLEOTIDE SEQUENCE</scope>
    <source>
        <strain evidence="11">AM4</strain>
    </source>
</reference>
<feature type="transmembrane region" description="Helical" evidence="10">
    <location>
        <begin position="20"/>
        <end position="45"/>
    </location>
</feature>
<feature type="transmembrane region" description="Helical" evidence="10">
    <location>
        <begin position="304"/>
        <end position="323"/>
    </location>
</feature>
<keyword evidence="6 10" id="KW-0472">Membrane</keyword>
<evidence type="ECO:0000313" key="11">
    <source>
        <dbReference type="EMBL" id="CED90937.1"/>
    </source>
</evidence>
<feature type="transmembrane region" description="Helical" evidence="10">
    <location>
        <begin position="402"/>
        <end position="419"/>
    </location>
</feature>
<protein>
    <submittedName>
        <fullName evidence="11">Voltage-gated Cl-channel</fullName>
    </submittedName>
</protein>
<keyword evidence="4 10" id="KW-1133">Transmembrane helix</keyword>
<keyword evidence="5" id="KW-0406">Ion transport</keyword>
<gene>
    <name evidence="11" type="ORF">AAM4_1105</name>
</gene>
<evidence type="ECO:0000256" key="8">
    <source>
        <dbReference type="ARBA" id="ARBA00023214"/>
    </source>
</evidence>
<dbReference type="InterPro" id="IPR050368">
    <property type="entry name" value="ClC-type_chloride_channel"/>
</dbReference>
<dbReference type="GO" id="GO:0034707">
    <property type="term" value="C:chloride channel complex"/>
    <property type="evidence" value="ECO:0007669"/>
    <property type="project" value="UniProtKB-KW"/>
</dbReference>
<evidence type="ECO:0000256" key="6">
    <source>
        <dbReference type="ARBA" id="ARBA00023136"/>
    </source>
</evidence>
<dbReference type="PANTHER" id="PTHR43427">
    <property type="entry name" value="CHLORIDE CHANNEL PROTEIN CLC-E"/>
    <property type="match status" value="1"/>
</dbReference>
<feature type="transmembrane region" description="Helical" evidence="10">
    <location>
        <begin position="270"/>
        <end position="292"/>
    </location>
</feature>
<dbReference type="AlphaFoldDB" id="A0A1L7RAQ7"/>
<evidence type="ECO:0000256" key="4">
    <source>
        <dbReference type="ARBA" id="ARBA00022989"/>
    </source>
</evidence>
<dbReference type="PRINTS" id="PR00762">
    <property type="entry name" value="CLCHANNEL"/>
</dbReference>
<evidence type="ECO:0000256" key="1">
    <source>
        <dbReference type="ARBA" id="ARBA00004141"/>
    </source>
</evidence>
<feature type="transmembrane region" description="Helical" evidence="10">
    <location>
        <begin position="200"/>
        <end position="217"/>
    </location>
</feature>
<keyword evidence="3 10" id="KW-0812">Transmembrane</keyword>
<keyword evidence="2" id="KW-0813">Transport</keyword>
<dbReference type="PANTHER" id="PTHR43427:SF6">
    <property type="entry name" value="CHLORIDE CHANNEL PROTEIN CLC-E"/>
    <property type="match status" value="1"/>
</dbReference>
<dbReference type="Pfam" id="PF00654">
    <property type="entry name" value="Voltage_CLC"/>
    <property type="match status" value="1"/>
</dbReference>
<feature type="transmembrane region" description="Helical" evidence="10">
    <location>
        <begin position="164"/>
        <end position="188"/>
    </location>
</feature>
<dbReference type="Gene3D" id="1.10.3080.10">
    <property type="entry name" value="Clc chloride channel"/>
    <property type="match status" value="1"/>
</dbReference>
<keyword evidence="8" id="KW-0868">Chloride</keyword>
<evidence type="ECO:0000256" key="2">
    <source>
        <dbReference type="ARBA" id="ARBA00022448"/>
    </source>
</evidence>
<sequence>MTTDPAASPPGAPTHTCVRLLAAALVSGVAAGLIGIAMAFLLEGFEWLFYGVGEGALPQRVQAAAAWRRIAAPAVGGLAAGALWWWERSTGGVVGVEAAVGDVSGRSGRHMGLLRPFADGVLQVLTVGAGNSVGREGAPRLMAGAVAARVSSRLGLEPRTARTLVAAAAGAGLAAMYNAPLGGAAFAVEITMLAGMRRRGVWLAVPVSLLATVVSWLHSGGRPTFQVTMGTPDTATLVAALPVAGLAALLGVGARSLWRRFKDHRLPDTWALPLGIGAAGLLTGMASLWLPVLPGNGRDALEAALVSPATAAALASLLGVVVLKPLLTGLTLGAGATGGLLAPSFALGGSAGAAVAVAANLAGWQVSIPVLALVGAGAVLSITQRAPVFGTVFVWELARGPLWVLALMAVVSVCCWWLTSVPRHCPDSGQTPRVSPGPNPETA</sequence>
<evidence type="ECO:0000256" key="7">
    <source>
        <dbReference type="ARBA" id="ARBA00023173"/>
    </source>
</evidence>
<keyword evidence="7" id="KW-0869">Chloride channel</keyword>
<feature type="transmembrane region" description="Helical" evidence="10">
    <location>
        <begin position="330"/>
        <end position="356"/>
    </location>
</feature>
<evidence type="ECO:0000256" key="10">
    <source>
        <dbReference type="SAM" id="Phobius"/>
    </source>
</evidence>
<dbReference type="InterPro" id="IPR001807">
    <property type="entry name" value="ClC"/>
</dbReference>
<comment type="subcellular location">
    <subcellularLocation>
        <location evidence="1">Membrane</location>
        <topology evidence="1">Multi-pass membrane protein</topology>
    </subcellularLocation>
</comment>
<evidence type="ECO:0000256" key="5">
    <source>
        <dbReference type="ARBA" id="ARBA00023065"/>
    </source>
</evidence>
<keyword evidence="9" id="KW-0407">Ion channel</keyword>
<organism evidence="11">
    <name type="scientific">Actinomyces succiniciruminis</name>
    <dbReference type="NCBI Taxonomy" id="1522002"/>
    <lineage>
        <taxon>Bacteria</taxon>
        <taxon>Bacillati</taxon>
        <taxon>Actinomycetota</taxon>
        <taxon>Actinomycetes</taxon>
        <taxon>Actinomycetales</taxon>
        <taxon>Actinomycetaceae</taxon>
        <taxon>Actinomyces</taxon>
    </lineage>
</organism>
<dbReference type="SUPFAM" id="SSF81340">
    <property type="entry name" value="Clc chloride channel"/>
    <property type="match status" value="1"/>
</dbReference>
<dbReference type="InterPro" id="IPR014743">
    <property type="entry name" value="Cl-channel_core"/>
</dbReference>
<accession>A0A1L7RAQ7</accession>
<evidence type="ECO:0000256" key="3">
    <source>
        <dbReference type="ARBA" id="ARBA00022692"/>
    </source>
</evidence>
<proteinExistence type="predicted"/>
<name>A0A1L7RAQ7_9ACTO</name>
<evidence type="ECO:0000256" key="9">
    <source>
        <dbReference type="ARBA" id="ARBA00023303"/>
    </source>
</evidence>
<feature type="transmembrane region" description="Helical" evidence="10">
    <location>
        <begin position="362"/>
        <end position="382"/>
    </location>
</feature>
<feature type="transmembrane region" description="Helical" evidence="10">
    <location>
        <begin position="237"/>
        <end position="258"/>
    </location>
</feature>